<gene>
    <name evidence="2" type="ORF">BJX68DRAFT_242357</name>
</gene>
<keyword evidence="1" id="KW-0812">Transmembrane</keyword>
<evidence type="ECO:0000313" key="2">
    <source>
        <dbReference type="EMBL" id="KAL2845144.1"/>
    </source>
</evidence>
<keyword evidence="1" id="KW-1133">Transmembrane helix</keyword>
<proteinExistence type="predicted"/>
<dbReference type="EMBL" id="JBFXLR010000038">
    <property type="protein sequence ID" value="KAL2845144.1"/>
    <property type="molecule type" value="Genomic_DNA"/>
</dbReference>
<dbReference type="RefSeq" id="XP_070896501.1">
    <property type="nucleotide sequence ID" value="XM_071040974.1"/>
</dbReference>
<accession>A0ABR4K004</accession>
<evidence type="ECO:0000256" key="1">
    <source>
        <dbReference type="SAM" id="Phobius"/>
    </source>
</evidence>
<feature type="transmembrane region" description="Helical" evidence="1">
    <location>
        <begin position="194"/>
        <end position="222"/>
    </location>
</feature>
<evidence type="ECO:0000313" key="3">
    <source>
        <dbReference type="Proteomes" id="UP001610444"/>
    </source>
</evidence>
<organism evidence="2 3">
    <name type="scientific">Aspergillus pseudodeflectus</name>
    <dbReference type="NCBI Taxonomy" id="176178"/>
    <lineage>
        <taxon>Eukaryota</taxon>
        <taxon>Fungi</taxon>
        <taxon>Dikarya</taxon>
        <taxon>Ascomycota</taxon>
        <taxon>Pezizomycotina</taxon>
        <taxon>Eurotiomycetes</taxon>
        <taxon>Eurotiomycetidae</taxon>
        <taxon>Eurotiales</taxon>
        <taxon>Aspergillaceae</taxon>
        <taxon>Aspergillus</taxon>
        <taxon>Aspergillus subgen. Nidulantes</taxon>
    </lineage>
</organism>
<feature type="transmembrane region" description="Helical" evidence="1">
    <location>
        <begin position="309"/>
        <end position="330"/>
    </location>
</feature>
<feature type="transmembrane region" description="Helical" evidence="1">
    <location>
        <begin position="242"/>
        <end position="264"/>
    </location>
</feature>
<sequence>MPSNDVPNEACPNQIPWPTIFFWMICFAINAAAQSTGRVLNLDLSFGQLAFLRSSPIISIFDAIGVVAALLTTTYQSPIITPTRIREAASRILLRRIVDEEDDDHPDIRAIQSLKAQRWPRWIGFLLGALPQFLKLFAARGRGVGIAVSQALGAMYLASWLIFEALILIADIDGIETIRARGKPPPRQRHQPDYIRALAEAWTALAIFSSATIYALPAWSIYLTSRALLAENPASPSMAFVLNYMLFPAGLFGFHIPVWGDILWTTDPETDSAKGWIVLLGTFVHFAVPLAAVHSRAEAFGFSDGVGRAWVEGALGIACVLGLVIGFYGAQGGSGSGIGRGVWVLRALCMVVLPLLYYGVLFQEEGTRVPGWTVILG</sequence>
<feature type="transmembrane region" description="Helical" evidence="1">
    <location>
        <begin position="342"/>
        <end position="360"/>
    </location>
</feature>
<keyword evidence="1" id="KW-0472">Membrane</keyword>
<protein>
    <submittedName>
        <fullName evidence="2">Uncharacterized protein</fullName>
    </submittedName>
</protein>
<feature type="transmembrane region" description="Helical" evidence="1">
    <location>
        <begin position="15"/>
        <end position="33"/>
    </location>
</feature>
<reference evidence="2 3" key="1">
    <citation type="submission" date="2024-07" db="EMBL/GenBank/DDBJ databases">
        <title>Section-level genome sequencing and comparative genomics of Aspergillus sections Usti and Cavernicolus.</title>
        <authorList>
            <consortium name="Lawrence Berkeley National Laboratory"/>
            <person name="Nybo J.L."/>
            <person name="Vesth T.C."/>
            <person name="Theobald S."/>
            <person name="Frisvad J.C."/>
            <person name="Larsen T.O."/>
            <person name="Kjaerboelling I."/>
            <person name="Rothschild-Mancinelli K."/>
            <person name="Lyhne E.K."/>
            <person name="Kogle M.E."/>
            <person name="Barry K."/>
            <person name="Clum A."/>
            <person name="Na H."/>
            <person name="Ledsgaard L."/>
            <person name="Lin J."/>
            <person name="Lipzen A."/>
            <person name="Kuo A."/>
            <person name="Riley R."/>
            <person name="Mondo S."/>
            <person name="LaButti K."/>
            <person name="Haridas S."/>
            <person name="Pangalinan J."/>
            <person name="Salamov A.A."/>
            <person name="Simmons B.A."/>
            <person name="Magnuson J.K."/>
            <person name="Chen J."/>
            <person name="Drula E."/>
            <person name="Henrissat B."/>
            <person name="Wiebenga A."/>
            <person name="Lubbers R.J."/>
            <person name="Gomes A.C."/>
            <person name="Macurrencykelacurrency M.R."/>
            <person name="Stajich J."/>
            <person name="Grigoriev I.V."/>
            <person name="Mortensen U.H."/>
            <person name="De vries R.P."/>
            <person name="Baker S.E."/>
            <person name="Andersen M.R."/>
        </authorList>
    </citation>
    <scope>NUCLEOTIDE SEQUENCE [LARGE SCALE GENOMIC DNA]</scope>
    <source>
        <strain evidence="2 3">CBS 756.74</strain>
    </source>
</reference>
<dbReference type="GeneID" id="98156138"/>
<feature type="transmembrane region" description="Helical" evidence="1">
    <location>
        <begin position="151"/>
        <end position="173"/>
    </location>
</feature>
<dbReference type="Proteomes" id="UP001610444">
    <property type="component" value="Unassembled WGS sequence"/>
</dbReference>
<keyword evidence="3" id="KW-1185">Reference proteome</keyword>
<feature type="transmembrane region" description="Helical" evidence="1">
    <location>
        <begin position="276"/>
        <end position="297"/>
    </location>
</feature>
<comment type="caution">
    <text evidence="2">The sequence shown here is derived from an EMBL/GenBank/DDBJ whole genome shotgun (WGS) entry which is preliminary data.</text>
</comment>
<name>A0ABR4K004_9EURO</name>